<accession>A0ABQ3DA75</accession>
<reference evidence="2" key="1">
    <citation type="journal article" date="2019" name="Int. J. Syst. Evol. Microbiol.">
        <title>The Global Catalogue of Microorganisms (GCM) 10K type strain sequencing project: providing services to taxonomists for standard genome sequencing and annotation.</title>
        <authorList>
            <consortium name="The Broad Institute Genomics Platform"/>
            <consortium name="The Broad Institute Genome Sequencing Center for Infectious Disease"/>
            <person name="Wu L."/>
            <person name="Ma J."/>
        </authorList>
    </citation>
    <scope>NUCLEOTIDE SEQUENCE [LARGE SCALE GENOMIC DNA]</scope>
    <source>
        <strain evidence="2">JCM 4733</strain>
    </source>
</reference>
<dbReference type="Pfam" id="PF19739">
    <property type="entry name" value="DUF6228"/>
    <property type="match status" value="1"/>
</dbReference>
<sequence>MTNRRAHAPLKAAVGLGRSAGRRLDEVHLAGFDQARRNCSASAERSASGTYRDLINLRDSSSWRTCSSDRRSRSGPASGVDVRIVRRVSLIELGPGQVELVVRGPGALATSVRLFDWSRADEYETVFAVEAVADGVRARLENVTVTVWDDMSEFFDGLARDFRGWEGERVWINNHLVLTATFGSGGHVYLDWTLRSGFFPGDWKCTVTTVIEAGEGMTAVAADLREFLRQG</sequence>
<protein>
    <recommendedName>
        <fullName evidence="3">Permease</fullName>
    </recommendedName>
</protein>
<name>A0ABQ3DA75_9ACTN</name>
<gene>
    <name evidence="1" type="ORF">GCM10010345_86000</name>
</gene>
<dbReference type="EMBL" id="BMVN01000069">
    <property type="protein sequence ID" value="GHA69274.1"/>
    <property type="molecule type" value="Genomic_DNA"/>
</dbReference>
<dbReference type="InterPro" id="IPR046196">
    <property type="entry name" value="DUF6228"/>
</dbReference>
<comment type="caution">
    <text evidence="1">The sequence shown here is derived from an EMBL/GenBank/DDBJ whole genome shotgun (WGS) entry which is preliminary data.</text>
</comment>
<keyword evidence="2" id="KW-1185">Reference proteome</keyword>
<proteinExistence type="predicted"/>
<evidence type="ECO:0008006" key="3">
    <source>
        <dbReference type="Google" id="ProtNLM"/>
    </source>
</evidence>
<evidence type="ECO:0000313" key="1">
    <source>
        <dbReference type="EMBL" id="GHA69274.1"/>
    </source>
</evidence>
<organism evidence="1 2">
    <name type="scientific">Streptomyces canarius</name>
    <dbReference type="NCBI Taxonomy" id="285453"/>
    <lineage>
        <taxon>Bacteria</taxon>
        <taxon>Bacillati</taxon>
        <taxon>Actinomycetota</taxon>
        <taxon>Actinomycetes</taxon>
        <taxon>Kitasatosporales</taxon>
        <taxon>Streptomycetaceae</taxon>
        <taxon>Streptomyces</taxon>
    </lineage>
</organism>
<evidence type="ECO:0000313" key="2">
    <source>
        <dbReference type="Proteomes" id="UP000653644"/>
    </source>
</evidence>
<dbReference type="Proteomes" id="UP000653644">
    <property type="component" value="Unassembled WGS sequence"/>
</dbReference>